<dbReference type="Proteomes" id="UP000193380">
    <property type="component" value="Unassembled WGS sequence"/>
</dbReference>
<dbReference type="EMBL" id="FR904269">
    <property type="protein sequence ID" value="CDQ56855.1"/>
    <property type="molecule type" value="Genomic_DNA"/>
</dbReference>
<dbReference type="GO" id="GO:0003713">
    <property type="term" value="F:transcription coactivator activity"/>
    <property type="evidence" value="ECO:0007669"/>
    <property type="project" value="InterPro"/>
</dbReference>
<dbReference type="STRING" id="8022.A0A060VX03"/>
<dbReference type="InterPro" id="IPR056193">
    <property type="entry name" value="bHLH_NCOA1-3"/>
</dbReference>
<dbReference type="InterPro" id="IPR028819">
    <property type="entry name" value="NCOA1_bHLH"/>
</dbReference>
<dbReference type="InterPro" id="IPR036638">
    <property type="entry name" value="HLH_DNA-bd_sf"/>
</dbReference>
<dbReference type="InterPro" id="IPR017426">
    <property type="entry name" value="Nuclear_rcpt_coactivator"/>
</dbReference>
<dbReference type="Gene3D" id="4.10.280.10">
    <property type="entry name" value="Helix-loop-helix DNA-binding domain"/>
    <property type="match status" value="1"/>
</dbReference>
<feature type="domain" description="BHLH" evidence="2">
    <location>
        <begin position="50"/>
        <end position="107"/>
    </location>
</feature>
<name>A0A060VX03_ONCMY</name>
<dbReference type="GO" id="GO:0045944">
    <property type="term" value="P:positive regulation of transcription by RNA polymerase II"/>
    <property type="evidence" value="ECO:0007669"/>
    <property type="project" value="TreeGrafter"/>
</dbReference>
<organism evidence="3 4">
    <name type="scientific">Oncorhynchus mykiss</name>
    <name type="common">Rainbow trout</name>
    <name type="synonym">Salmo gairdneri</name>
    <dbReference type="NCBI Taxonomy" id="8022"/>
    <lineage>
        <taxon>Eukaryota</taxon>
        <taxon>Metazoa</taxon>
        <taxon>Chordata</taxon>
        <taxon>Craniata</taxon>
        <taxon>Vertebrata</taxon>
        <taxon>Euteleostomi</taxon>
        <taxon>Actinopterygii</taxon>
        <taxon>Neopterygii</taxon>
        <taxon>Teleostei</taxon>
        <taxon>Protacanthopterygii</taxon>
        <taxon>Salmoniformes</taxon>
        <taxon>Salmonidae</taxon>
        <taxon>Salmoninae</taxon>
        <taxon>Oncorhynchus</taxon>
    </lineage>
</organism>
<dbReference type="PROSITE" id="PS50888">
    <property type="entry name" value="BHLH"/>
    <property type="match status" value="1"/>
</dbReference>
<dbReference type="CDD" id="cd18948">
    <property type="entry name" value="bHLH-PAS_NCoA1_SRC1"/>
    <property type="match status" value="1"/>
</dbReference>
<reference evidence="3" key="1">
    <citation type="journal article" date="2014" name="Nat. Commun.">
        <title>The rainbow trout genome provides novel insights into evolution after whole-genome duplication in vertebrates.</title>
        <authorList>
            <person name="Berthelot C."/>
            <person name="Brunet F."/>
            <person name="Chalopin D."/>
            <person name="Juanchich A."/>
            <person name="Bernard M."/>
            <person name="Noel B."/>
            <person name="Bento P."/>
            <person name="Da Silva C."/>
            <person name="Labadie K."/>
            <person name="Alberti A."/>
            <person name="Aury J.M."/>
            <person name="Louis A."/>
            <person name="Dehais P."/>
            <person name="Bardou P."/>
            <person name="Montfort J."/>
            <person name="Klopp C."/>
            <person name="Cabau C."/>
            <person name="Gaspin C."/>
            <person name="Thorgaard G.H."/>
            <person name="Boussaha M."/>
            <person name="Quillet E."/>
            <person name="Guyomard R."/>
            <person name="Galiana D."/>
            <person name="Bobe J."/>
            <person name="Volff J.N."/>
            <person name="Genet C."/>
            <person name="Wincker P."/>
            <person name="Jaillon O."/>
            <person name="Roest Crollius H."/>
            <person name="Guiguen Y."/>
        </authorList>
    </citation>
    <scope>NUCLEOTIDE SEQUENCE [LARGE SCALE GENOMIC DNA]</scope>
</reference>
<dbReference type="Pfam" id="PF23172">
    <property type="entry name" value="bHLH_NCOA"/>
    <property type="match status" value="1"/>
</dbReference>
<sequence>MPSVCCNFISSVSVLLHQGAKGVLKLRMSAVGESALEPATPESRKRKGSPCDTSEQSVEKRRRELECRYIDELAELLSANMGDMASLNVQPDKCHILKSTVDQIQQIKRREQGEHQHIRHTFSLTNQPLICIQTCAVLLSL</sequence>
<accession>A0A060VX03</accession>
<dbReference type="AlphaFoldDB" id="A0A060VX03"/>
<dbReference type="GO" id="GO:0005634">
    <property type="term" value="C:nucleus"/>
    <property type="evidence" value="ECO:0007669"/>
    <property type="project" value="InterPro"/>
</dbReference>
<dbReference type="PANTHER" id="PTHR10684">
    <property type="entry name" value="NUCLEAR RECEPTOR COACTIVATOR"/>
    <property type="match status" value="1"/>
</dbReference>
<reference evidence="3" key="2">
    <citation type="submission" date="2014-03" db="EMBL/GenBank/DDBJ databases">
        <authorList>
            <person name="Genoscope - CEA"/>
        </authorList>
    </citation>
    <scope>NUCLEOTIDE SEQUENCE</scope>
</reference>
<protein>
    <recommendedName>
        <fullName evidence="2">BHLH domain-containing protein</fullName>
    </recommendedName>
</protein>
<evidence type="ECO:0000259" key="2">
    <source>
        <dbReference type="PROSITE" id="PS50888"/>
    </source>
</evidence>
<evidence type="ECO:0000313" key="3">
    <source>
        <dbReference type="EMBL" id="CDQ56855.1"/>
    </source>
</evidence>
<dbReference type="PANTHER" id="PTHR10684:SF1">
    <property type="entry name" value="NUCLEAR RECEPTOR COACTIVATOR 1"/>
    <property type="match status" value="1"/>
</dbReference>
<dbReference type="SUPFAM" id="SSF47459">
    <property type="entry name" value="HLH, helix-loop-helix DNA-binding domain"/>
    <property type="match status" value="1"/>
</dbReference>
<dbReference type="PaxDb" id="8022-A0A060VX03"/>
<dbReference type="GO" id="GO:0032870">
    <property type="term" value="P:cellular response to hormone stimulus"/>
    <property type="evidence" value="ECO:0007669"/>
    <property type="project" value="TreeGrafter"/>
</dbReference>
<dbReference type="InterPro" id="IPR011598">
    <property type="entry name" value="bHLH_dom"/>
</dbReference>
<dbReference type="GO" id="GO:0016922">
    <property type="term" value="F:nuclear receptor binding"/>
    <property type="evidence" value="ECO:0007669"/>
    <property type="project" value="TreeGrafter"/>
</dbReference>
<gene>
    <name evidence="3" type="ORF">GSONMT00065772001</name>
</gene>
<evidence type="ECO:0000256" key="1">
    <source>
        <dbReference type="SAM" id="MobiDB-lite"/>
    </source>
</evidence>
<proteinExistence type="predicted"/>
<dbReference type="SMART" id="SM00353">
    <property type="entry name" value="HLH"/>
    <property type="match status" value="1"/>
</dbReference>
<evidence type="ECO:0000313" key="4">
    <source>
        <dbReference type="Proteomes" id="UP000193380"/>
    </source>
</evidence>
<feature type="region of interest" description="Disordered" evidence="1">
    <location>
        <begin position="35"/>
        <end position="60"/>
    </location>
</feature>
<dbReference type="GO" id="GO:0046983">
    <property type="term" value="F:protein dimerization activity"/>
    <property type="evidence" value="ECO:0007669"/>
    <property type="project" value="InterPro"/>
</dbReference>